<evidence type="ECO:0000313" key="8">
    <source>
        <dbReference type="RefSeq" id="XP_004710079.1"/>
    </source>
</evidence>
<keyword evidence="5" id="KW-0677">Repeat</keyword>
<evidence type="ECO:0000256" key="6">
    <source>
        <dbReference type="SAM" id="MobiDB-lite"/>
    </source>
</evidence>
<protein>
    <submittedName>
        <fullName evidence="8">Melanoma antigen preferentially expressed in tumors-like isoform X1</fullName>
    </submittedName>
</protein>
<dbReference type="InterPro" id="IPR026271">
    <property type="entry name" value="PRAME"/>
</dbReference>
<proteinExistence type="inferred from homology"/>
<evidence type="ECO:0000313" key="7">
    <source>
        <dbReference type="Proteomes" id="UP000694863"/>
    </source>
</evidence>
<dbReference type="PANTHER" id="PTHR14224:SF9">
    <property type="entry name" value="LEUCINE-RICH REPEAT-CONTAINING PROTEIN 14"/>
    <property type="match status" value="1"/>
</dbReference>
<organism evidence="7 8">
    <name type="scientific">Echinops telfairi</name>
    <name type="common">Lesser hedgehog tenrec</name>
    <dbReference type="NCBI Taxonomy" id="9371"/>
    <lineage>
        <taxon>Eukaryota</taxon>
        <taxon>Metazoa</taxon>
        <taxon>Chordata</taxon>
        <taxon>Craniata</taxon>
        <taxon>Vertebrata</taxon>
        <taxon>Euteleostomi</taxon>
        <taxon>Mammalia</taxon>
        <taxon>Eutheria</taxon>
        <taxon>Afrotheria</taxon>
        <taxon>Tenrecidae</taxon>
        <taxon>Tenrecinae</taxon>
        <taxon>Echinops</taxon>
    </lineage>
</organism>
<name>A0ABM0IXG5_ECHTE</name>
<gene>
    <name evidence="8" type="primary">LOC101645756</name>
</gene>
<dbReference type="InterPro" id="IPR032675">
    <property type="entry name" value="LRR_dom_sf"/>
</dbReference>
<dbReference type="PIRSF" id="PIRSF038286">
    <property type="entry name" value="PRAME"/>
    <property type="match status" value="1"/>
</dbReference>
<keyword evidence="7" id="KW-1185">Reference proteome</keyword>
<dbReference type="RefSeq" id="XP_045146628.1">
    <property type="nucleotide sequence ID" value="XM_045290693.1"/>
</dbReference>
<evidence type="ECO:0000256" key="3">
    <source>
        <dbReference type="ARBA" id="ARBA00022490"/>
    </source>
</evidence>
<dbReference type="PANTHER" id="PTHR14224">
    <property type="entry name" value="SIMILAR TO PREFERENTIALLY EXPRESSED ANTIGEN IN MELANOMA-LIKE 3"/>
    <property type="match status" value="1"/>
</dbReference>
<comment type="similarity">
    <text evidence="2">Belongs to the PRAME family.</text>
</comment>
<evidence type="ECO:0000256" key="4">
    <source>
        <dbReference type="ARBA" id="ARBA00022614"/>
    </source>
</evidence>
<evidence type="ECO:0000256" key="2">
    <source>
        <dbReference type="ARBA" id="ARBA00009608"/>
    </source>
</evidence>
<keyword evidence="4" id="KW-0433">Leucine-rich repeat</keyword>
<reference evidence="8" key="1">
    <citation type="submission" date="2025-08" db="UniProtKB">
        <authorList>
            <consortium name="RefSeq"/>
        </authorList>
    </citation>
    <scope>IDENTIFICATION</scope>
</reference>
<dbReference type="SUPFAM" id="SSF52047">
    <property type="entry name" value="RNI-like"/>
    <property type="match status" value="1"/>
</dbReference>
<accession>A0ABM0IXG5</accession>
<comment type="subcellular location">
    <subcellularLocation>
        <location evidence="1">Cytoplasm</location>
    </subcellularLocation>
</comment>
<dbReference type="RefSeq" id="XP_045146627.1">
    <property type="nucleotide sequence ID" value="XM_045290692.1"/>
</dbReference>
<dbReference type="Proteomes" id="UP000694863">
    <property type="component" value="Unplaced"/>
</dbReference>
<dbReference type="GeneID" id="101645756"/>
<feature type="compositionally biased region" description="Basic and acidic residues" evidence="6">
    <location>
        <begin position="145"/>
        <end position="154"/>
    </location>
</feature>
<feature type="compositionally biased region" description="Polar residues" evidence="6">
    <location>
        <begin position="126"/>
        <end position="144"/>
    </location>
</feature>
<keyword evidence="3" id="KW-0963">Cytoplasm</keyword>
<dbReference type="RefSeq" id="XP_004710079.1">
    <property type="nucleotide sequence ID" value="XM_004710022.2"/>
</dbReference>
<dbReference type="InterPro" id="IPR050694">
    <property type="entry name" value="LRRC14/PRAME"/>
</dbReference>
<sequence length="488" mass="54581">MSSASPPRLLDIAIQSVLQDEASAIDALEWLPVDLFRPLFTAAFQGGHRETVKAMVFSWPFTYLRLGVLMEDCESLYDMLKAAVDGLEMLLALKDRPKRCKLKQLDLRLNSGTEIWNTWLATQSDGSLTSSEEPAATQPSTQTPKEGRSRSEEKHQLLPPVRVLIDLCFQEEVMDEFLTLLSEIIKQGKALPPLYCRKVEFVGDVPKFSILGEILEMVRLDSVWDVEVGGPWDLHDLNWFAPYVARMIHLHTISFSGISLDCLGLCMHERVEKLLAEFTSYFVRLHQVEYLILEGVFLHGRLHQLLKCLQTPLKYLTINDCMLVDSDLTCLSSCPSTSRLKSLDLSGVFGKNIHYAFLSGLLGRLSATLTNLALDSCGIKDSELMALQPALGHCTQLKSLALCGNPLSINVLLALLHHTVPRCQFAFLELPVPPHCYVGPQDILHEGTLEQVMQDLSLTLPLSRPHAIRFLSSHSRNGSDVIIIDIKP</sequence>
<evidence type="ECO:0000256" key="5">
    <source>
        <dbReference type="ARBA" id="ARBA00022737"/>
    </source>
</evidence>
<feature type="region of interest" description="Disordered" evidence="6">
    <location>
        <begin position="126"/>
        <end position="154"/>
    </location>
</feature>
<dbReference type="Gene3D" id="3.80.10.10">
    <property type="entry name" value="Ribonuclease Inhibitor"/>
    <property type="match status" value="1"/>
</dbReference>
<evidence type="ECO:0000256" key="1">
    <source>
        <dbReference type="ARBA" id="ARBA00004496"/>
    </source>
</evidence>